<dbReference type="InterPro" id="IPR051536">
    <property type="entry name" value="UDG_Type-4/5"/>
</dbReference>
<evidence type="ECO:0000313" key="15">
    <source>
        <dbReference type="Proteomes" id="UP000199391"/>
    </source>
</evidence>
<dbReference type="GO" id="GO:0006281">
    <property type="term" value="P:DNA repair"/>
    <property type="evidence" value="ECO:0007669"/>
    <property type="project" value="UniProtKB-KW"/>
</dbReference>
<dbReference type="Proteomes" id="UP000199391">
    <property type="component" value="Unassembled WGS sequence"/>
</dbReference>
<evidence type="ECO:0000256" key="1">
    <source>
        <dbReference type="ARBA" id="ARBA00001400"/>
    </source>
</evidence>
<dbReference type="PANTHER" id="PTHR33693:SF1">
    <property type="entry name" value="TYPE-4 URACIL-DNA GLYCOSYLASE"/>
    <property type="match status" value="1"/>
</dbReference>
<reference evidence="15" key="1">
    <citation type="submission" date="2016-10" db="EMBL/GenBank/DDBJ databases">
        <authorList>
            <person name="Varghese N."/>
            <person name="Submissions S."/>
        </authorList>
    </citation>
    <scope>NUCLEOTIDE SEQUENCE [LARGE SCALE GENOMIC DNA]</scope>
    <source>
        <strain evidence="15">CGMCC 1.11014</strain>
    </source>
</reference>
<dbReference type="EMBL" id="FPBO01000056">
    <property type="protein sequence ID" value="SFV16903.1"/>
    <property type="molecule type" value="Genomic_DNA"/>
</dbReference>
<evidence type="ECO:0000256" key="7">
    <source>
        <dbReference type="ARBA" id="ARBA00022763"/>
    </source>
</evidence>
<evidence type="ECO:0000313" key="14">
    <source>
        <dbReference type="EMBL" id="SFV16903.1"/>
    </source>
</evidence>
<dbReference type="SUPFAM" id="SSF52141">
    <property type="entry name" value="Uracil-DNA glycosylase-like"/>
    <property type="match status" value="1"/>
</dbReference>
<evidence type="ECO:0000256" key="5">
    <source>
        <dbReference type="ARBA" id="ARBA00022485"/>
    </source>
</evidence>
<evidence type="ECO:0000256" key="4">
    <source>
        <dbReference type="ARBA" id="ARBA00019403"/>
    </source>
</evidence>
<keyword evidence="10" id="KW-0411">Iron-sulfur</keyword>
<keyword evidence="9" id="KW-0408">Iron</keyword>
<dbReference type="SMART" id="SM00986">
    <property type="entry name" value="UDG"/>
    <property type="match status" value="1"/>
</dbReference>
<dbReference type="InterPro" id="IPR005273">
    <property type="entry name" value="Ura-DNA_glyco_family4"/>
</dbReference>
<organism evidence="14 15">
    <name type="scientific">Pseudoduganella namucuonensis</name>
    <dbReference type="NCBI Taxonomy" id="1035707"/>
    <lineage>
        <taxon>Bacteria</taxon>
        <taxon>Pseudomonadati</taxon>
        <taxon>Pseudomonadota</taxon>
        <taxon>Betaproteobacteria</taxon>
        <taxon>Burkholderiales</taxon>
        <taxon>Oxalobacteraceae</taxon>
        <taxon>Telluria group</taxon>
        <taxon>Pseudoduganella</taxon>
    </lineage>
</organism>
<dbReference type="PANTHER" id="PTHR33693">
    <property type="entry name" value="TYPE-5 URACIL-DNA GLYCOSYLASE"/>
    <property type="match status" value="1"/>
</dbReference>
<evidence type="ECO:0000256" key="12">
    <source>
        <dbReference type="SAM" id="MobiDB-lite"/>
    </source>
</evidence>
<keyword evidence="15" id="KW-1185">Reference proteome</keyword>
<evidence type="ECO:0000256" key="3">
    <source>
        <dbReference type="ARBA" id="ARBA00012030"/>
    </source>
</evidence>
<accession>A0A1I7M4T4</accession>
<dbReference type="InterPro" id="IPR005122">
    <property type="entry name" value="Uracil-DNA_glycosylase-like"/>
</dbReference>
<feature type="region of interest" description="Disordered" evidence="12">
    <location>
        <begin position="104"/>
        <end position="174"/>
    </location>
</feature>
<gene>
    <name evidence="14" type="ORF">SAMN05216552_105614</name>
</gene>
<keyword evidence="6" id="KW-0479">Metal-binding</keyword>
<dbReference type="STRING" id="1035707.SAMN05216552_105614"/>
<evidence type="ECO:0000256" key="11">
    <source>
        <dbReference type="ARBA" id="ARBA00023204"/>
    </source>
</evidence>
<keyword evidence="8" id="KW-0378">Hydrolase</keyword>
<keyword evidence="11" id="KW-0234">DNA repair</keyword>
<evidence type="ECO:0000256" key="10">
    <source>
        <dbReference type="ARBA" id="ARBA00023014"/>
    </source>
</evidence>
<feature type="compositionally biased region" description="Low complexity" evidence="12">
    <location>
        <begin position="115"/>
        <end position="152"/>
    </location>
</feature>
<comment type="similarity">
    <text evidence="2">Belongs to the uracil-DNA glycosylase (UDG) superfamily. Type 4 (UDGa) family.</text>
</comment>
<keyword evidence="5" id="KW-0004">4Fe-4S</keyword>
<dbReference type="SMART" id="SM00987">
    <property type="entry name" value="UreE_C"/>
    <property type="match status" value="1"/>
</dbReference>
<keyword evidence="7" id="KW-0227">DNA damage</keyword>
<dbReference type="RefSeq" id="WP_307667000.1">
    <property type="nucleotide sequence ID" value="NZ_FPBO01000056.1"/>
</dbReference>
<name>A0A1I7M4T4_9BURK</name>
<evidence type="ECO:0000259" key="13">
    <source>
        <dbReference type="SMART" id="SM00986"/>
    </source>
</evidence>
<comment type="catalytic activity">
    <reaction evidence="1">
        <text>Hydrolyzes single-stranded DNA or mismatched double-stranded DNA and polynucleotides, releasing free uracil.</text>
        <dbReference type="EC" id="3.2.2.27"/>
    </reaction>
</comment>
<dbReference type="InterPro" id="IPR036895">
    <property type="entry name" value="Uracil-DNA_glycosylase-like_sf"/>
</dbReference>
<proteinExistence type="inferred from homology"/>
<dbReference type="GO" id="GO:0046872">
    <property type="term" value="F:metal ion binding"/>
    <property type="evidence" value="ECO:0007669"/>
    <property type="project" value="UniProtKB-KW"/>
</dbReference>
<evidence type="ECO:0000256" key="2">
    <source>
        <dbReference type="ARBA" id="ARBA00006521"/>
    </source>
</evidence>
<feature type="domain" description="Uracil-DNA glycosylase-like" evidence="13">
    <location>
        <begin position="236"/>
        <end position="378"/>
    </location>
</feature>
<dbReference type="GO" id="GO:0051539">
    <property type="term" value="F:4 iron, 4 sulfur cluster binding"/>
    <property type="evidence" value="ECO:0007669"/>
    <property type="project" value="UniProtKB-KW"/>
</dbReference>
<evidence type="ECO:0000256" key="8">
    <source>
        <dbReference type="ARBA" id="ARBA00022801"/>
    </source>
</evidence>
<dbReference type="AlphaFoldDB" id="A0A1I7M4T4"/>
<sequence length="388" mass="39723">MSRSAVFLDEMGIGPQWRLRNAAPAMFDEDAEADGLDADAIVYAGEAAGAPAAEAVAAAPKAAATAPAALANELAPVAASPARTPSAGQPPAAANADEDSTAWFDEAPAVPPPAAGARPQAAAQAPGAPQRPPAGMSAPAAPAQQRAAAQPPAARPPAAHPAADGIGDESTAWFDDVPAGMVPVARAAPPAPFDDNAVRGPVSAEAIANMDWSALRAAVQTCTRCELCETRKAAVPGRGDAHAQWLVLATAPNEEDESQQRPVSAEPGQLLDNMLKAISLAPEEDAYVTTLVKCRPPADRPPNPDELSSCRPYLQRELELAGTRAILTLGHTAGKGLLGAAARGKVLRHDGIPTVATYHPADLLRKPEDKARAWADLCLAKAAHAGRA</sequence>
<dbReference type="EC" id="3.2.2.27" evidence="3"/>
<dbReference type="NCBIfam" id="TIGR00758">
    <property type="entry name" value="UDG_fam4"/>
    <property type="match status" value="1"/>
</dbReference>
<dbReference type="GO" id="GO:0004844">
    <property type="term" value="F:uracil DNA N-glycosylase activity"/>
    <property type="evidence" value="ECO:0007669"/>
    <property type="project" value="UniProtKB-EC"/>
</dbReference>
<dbReference type="CDD" id="cd10030">
    <property type="entry name" value="UDG-F4_TTUDGA_SPO1dp_like"/>
    <property type="match status" value="1"/>
</dbReference>
<dbReference type="Pfam" id="PF03167">
    <property type="entry name" value="UDG"/>
    <property type="match status" value="1"/>
</dbReference>
<protein>
    <recommendedName>
        <fullName evidence="4">Type-4 uracil-DNA glycosylase</fullName>
        <ecNumber evidence="3">3.2.2.27</ecNumber>
    </recommendedName>
</protein>
<evidence type="ECO:0000256" key="6">
    <source>
        <dbReference type="ARBA" id="ARBA00022723"/>
    </source>
</evidence>
<dbReference type="Gene3D" id="3.40.470.10">
    <property type="entry name" value="Uracil-DNA glycosylase-like domain"/>
    <property type="match status" value="1"/>
</dbReference>
<evidence type="ECO:0000256" key="9">
    <source>
        <dbReference type="ARBA" id="ARBA00023004"/>
    </source>
</evidence>